<feature type="active site" description="Nucleophile" evidence="13">
    <location>
        <position position="420"/>
    </location>
</feature>
<evidence type="ECO:0000313" key="16">
    <source>
        <dbReference type="Proteomes" id="UP000234239"/>
    </source>
</evidence>
<comment type="function">
    <text evidence="1">Specifically methylates the cytosine at position 967 (m5C967) of 16S rRNA.</text>
</comment>
<dbReference type="GO" id="GO:0006355">
    <property type="term" value="P:regulation of DNA-templated transcription"/>
    <property type="evidence" value="ECO:0007669"/>
    <property type="project" value="InterPro"/>
</dbReference>
<dbReference type="Pfam" id="PF01029">
    <property type="entry name" value="NusB"/>
    <property type="match status" value="1"/>
</dbReference>
<feature type="binding site" evidence="13">
    <location>
        <position position="348"/>
    </location>
    <ligand>
        <name>S-adenosyl-L-methionine</name>
        <dbReference type="ChEBI" id="CHEBI:59789"/>
    </ligand>
</feature>
<dbReference type="PROSITE" id="PS51686">
    <property type="entry name" value="SAM_MT_RSMB_NOP"/>
    <property type="match status" value="1"/>
</dbReference>
<dbReference type="Pfam" id="PF01189">
    <property type="entry name" value="Methyltr_RsmB-F"/>
    <property type="match status" value="1"/>
</dbReference>
<keyword evidence="7 13" id="KW-0808">Transferase</keyword>
<keyword evidence="6 13" id="KW-0489">Methyltransferase</keyword>
<dbReference type="InterPro" id="IPR006027">
    <property type="entry name" value="NusB_RsmB_TIM44"/>
</dbReference>
<evidence type="ECO:0000256" key="7">
    <source>
        <dbReference type="ARBA" id="ARBA00022679"/>
    </source>
</evidence>
<feature type="domain" description="SAM-dependent MTase RsmB/NOP-type" evidence="14">
    <location>
        <begin position="208"/>
        <end position="483"/>
    </location>
</feature>
<dbReference type="GO" id="GO:0005737">
    <property type="term" value="C:cytoplasm"/>
    <property type="evidence" value="ECO:0007669"/>
    <property type="project" value="UniProtKB-SubCell"/>
</dbReference>
<comment type="caution">
    <text evidence="15">The sequence shown here is derived from an EMBL/GenBank/DDBJ whole genome shotgun (WGS) entry which is preliminary data.</text>
</comment>
<keyword evidence="8 13" id="KW-0949">S-adenosyl-L-methionine</keyword>
<evidence type="ECO:0000256" key="11">
    <source>
        <dbReference type="ARBA" id="ARBA00031088"/>
    </source>
</evidence>
<accession>A0A2I1MNH8</accession>
<evidence type="ECO:0000259" key="14">
    <source>
        <dbReference type="PROSITE" id="PS51686"/>
    </source>
</evidence>
<evidence type="ECO:0000256" key="5">
    <source>
        <dbReference type="ARBA" id="ARBA00022552"/>
    </source>
</evidence>
<dbReference type="InterPro" id="IPR001678">
    <property type="entry name" value="MeTrfase_RsmB-F_NOP2_dom"/>
</dbReference>
<dbReference type="EMBL" id="PKGY01000003">
    <property type="protein sequence ID" value="PKZ21694.1"/>
    <property type="molecule type" value="Genomic_DNA"/>
</dbReference>
<feature type="binding site" evidence="13">
    <location>
        <begin position="296"/>
        <end position="302"/>
    </location>
    <ligand>
        <name>S-adenosyl-L-methionine</name>
        <dbReference type="ChEBI" id="CHEBI:59789"/>
    </ligand>
</feature>
<evidence type="ECO:0000313" key="15">
    <source>
        <dbReference type="EMBL" id="PKZ21694.1"/>
    </source>
</evidence>
<comment type="similarity">
    <text evidence="13">Belongs to the class I-like SAM-binding methyltransferase superfamily. RsmB/NOP family.</text>
</comment>
<feature type="binding site" evidence="13">
    <location>
        <position position="320"/>
    </location>
    <ligand>
        <name>S-adenosyl-L-methionine</name>
        <dbReference type="ChEBI" id="CHEBI:59789"/>
    </ligand>
</feature>
<name>A0A2I1MNH8_9LACT</name>
<protein>
    <recommendedName>
        <fullName evidence="3">16S rRNA (cytosine(967)-C(5))-methyltransferase</fullName>
        <ecNumber evidence="3">2.1.1.176</ecNumber>
    </recommendedName>
    <alternativeName>
        <fullName evidence="10">16S rRNA m5C967 methyltransferase</fullName>
    </alternativeName>
    <alternativeName>
        <fullName evidence="11">rRNA (cytosine-C(5)-)-methyltransferase RsmB</fullName>
    </alternativeName>
</protein>
<dbReference type="InterPro" id="IPR004573">
    <property type="entry name" value="rRNA_ssu_MeTfrase_B"/>
</dbReference>
<gene>
    <name evidence="15" type="ORF">CYJ28_07255</name>
</gene>
<dbReference type="NCBIfam" id="NF011494">
    <property type="entry name" value="PRK14902.1"/>
    <property type="match status" value="1"/>
</dbReference>
<dbReference type="FunFam" id="3.40.50.150:FF:000022">
    <property type="entry name" value="Ribosomal RNA small subunit methyltransferase B"/>
    <property type="match status" value="1"/>
</dbReference>
<sequence>MSWRSNPMARSRWIAQVSLMGGLATLTSTTDSNKPALKQSARYQAMESLTAVFQEGAYVNHVVSQTIQDQAVAPRDQALYTQLVYGTIQYQIPLEALFSHMVKRPKRVKKWLKQVILLSYYQYYYLDAIPEHAIVNEAVRIAKKRGNASLGRFANGVLRNSFRQYPKLESFIEEKAASELEAASLRYSLPSYWVTYFRNRFGEEAEDLMASLNQAPATAIRILDPDRAAAIIRDLEGEGYALEASPINSASYRVTKGNPAKSQAFKQGLITIQDESASLAAQALNVQPGDRVLDACAAPGGKTVQLAQAVGDQGQVYAYDIQAHKLPLIEENLERTGLRNRVQVASQDARHLGQDFASESLDRVLVDAPCSGVGLFRRKPDTRYHKEAADLTALQSIQLAILDEVTPLLKKSGLLTYSTCTITEEENQAVVAAYLDRHPEMALEAVPVKQPALQRAQTAQGCLEILPHYYSSDGFFIANFRKKTEGSD</sequence>
<dbReference type="NCBIfam" id="TIGR00563">
    <property type="entry name" value="rsmB"/>
    <property type="match status" value="1"/>
</dbReference>
<dbReference type="EC" id="2.1.1.176" evidence="3"/>
<dbReference type="InterPro" id="IPR049560">
    <property type="entry name" value="MeTrfase_RsmB-F_NOP2_cat"/>
</dbReference>
<dbReference type="PANTHER" id="PTHR22807">
    <property type="entry name" value="NOP2 YEAST -RELATED NOL1/NOP2/FMU SUN DOMAIN-CONTAINING"/>
    <property type="match status" value="1"/>
</dbReference>
<dbReference type="PANTHER" id="PTHR22807:SF53">
    <property type="entry name" value="RIBOSOMAL RNA SMALL SUBUNIT METHYLTRANSFERASE B-RELATED"/>
    <property type="match status" value="1"/>
</dbReference>
<dbReference type="InterPro" id="IPR035926">
    <property type="entry name" value="NusB-like_sf"/>
</dbReference>
<dbReference type="GO" id="GO:0003723">
    <property type="term" value="F:RNA binding"/>
    <property type="evidence" value="ECO:0007669"/>
    <property type="project" value="UniProtKB-UniRule"/>
</dbReference>
<dbReference type="Gene3D" id="3.40.50.150">
    <property type="entry name" value="Vaccinia Virus protein VP39"/>
    <property type="match status" value="1"/>
</dbReference>
<keyword evidence="5" id="KW-0698">rRNA processing</keyword>
<dbReference type="Proteomes" id="UP000234239">
    <property type="component" value="Unassembled WGS sequence"/>
</dbReference>
<keyword evidence="4" id="KW-0963">Cytoplasm</keyword>
<proteinExistence type="inferred from homology"/>
<evidence type="ECO:0000256" key="4">
    <source>
        <dbReference type="ARBA" id="ARBA00022490"/>
    </source>
</evidence>
<reference evidence="15 16" key="1">
    <citation type="submission" date="2017-12" db="EMBL/GenBank/DDBJ databases">
        <title>Phylogenetic diversity of female urinary microbiome.</title>
        <authorList>
            <person name="Thomas-White K."/>
            <person name="Wolfe A.J."/>
        </authorList>
    </citation>
    <scope>NUCLEOTIDE SEQUENCE [LARGE SCALE GENOMIC DNA]</scope>
    <source>
        <strain evidence="15 16">UMB0139</strain>
    </source>
</reference>
<dbReference type="SUPFAM" id="SSF48013">
    <property type="entry name" value="NusB-like"/>
    <property type="match status" value="1"/>
</dbReference>
<evidence type="ECO:0000256" key="10">
    <source>
        <dbReference type="ARBA" id="ARBA00030399"/>
    </source>
</evidence>
<feature type="binding site" evidence="13">
    <location>
        <position position="367"/>
    </location>
    <ligand>
        <name>S-adenosyl-L-methionine</name>
        <dbReference type="ChEBI" id="CHEBI:59789"/>
    </ligand>
</feature>
<evidence type="ECO:0000256" key="3">
    <source>
        <dbReference type="ARBA" id="ARBA00012140"/>
    </source>
</evidence>
<evidence type="ECO:0000256" key="6">
    <source>
        <dbReference type="ARBA" id="ARBA00022603"/>
    </source>
</evidence>
<evidence type="ECO:0000256" key="13">
    <source>
        <dbReference type="PROSITE-ProRule" id="PRU01023"/>
    </source>
</evidence>
<dbReference type="Gene3D" id="1.10.940.10">
    <property type="entry name" value="NusB-like"/>
    <property type="match status" value="1"/>
</dbReference>
<comment type="catalytic activity">
    <reaction evidence="12">
        <text>cytidine(967) in 16S rRNA + S-adenosyl-L-methionine = 5-methylcytidine(967) in 16S rRNA + S-adenosyl-L-homocysteine + H(+)</text>
        <dbReference type="Rhea" id="RHEA:42748"/>
        <dbReference type="Rhea" id="RHEA-COMP:10219"/>
        <dbReference type="Rhea" id="RHEA-COMP:10220"/>
        <dbReference type="ChEBI" id="CHEBI:15378"/>
        <dbReference type="ChEBI" id="CHEBI:57856"/>
        <dbReference type="ChEBI" id="CHEBI:59789"/>
        <dbReference type="ChEBI" id="CHEBI:74483"/>
        <dbReference type="ChEBI" id="CHEBI:82748"/>
        <dbReference type="EC" id="2.1.1.176"/>
    </reaction>
</comment>
<dbReference type="OrthoDB" id="9810297at2"/>
<dbReference type="SUPFAM" id="SSF53335">
    <property type="entry name" value="S-adenosyl-L-methionine-dependent methyltransferases"/>
    <property type="match status" value="1"/>
</dbReference>
<evidence type="ECO:0000256" key="8">
    <source>
        <dbReference type="ARBA" id="ARBA00022691"/>
    </source>
</evidence>
<evidence type="ECO:0000256" key="2">
    <source>
        <dbReference type="ARBA" id="ARBA00004496"/>
    </source>
</evidence>
<organism evidence="15 16">
    <name type="scientific">Aerococcus sanguinicola</name>
    <dbReference type="NCBI Taxonomy" id="119206"/>
    <lineage>
        <taxon>Bacteria</taxon>
        <taxon>Bacillati</taxon>
        <taxon>Bacillota</taxon>
        <taxon>Bacilli</taxon>
        <taxon>Lactobacillales</taxon>
        <taxon>Aerococcaceae</taxon>
        <taxon>Aerococcus</taxon>
    </lineage>
</organism>
<evidence type="ECO:0000256" key="1">
    <source>
        <dbReference type="ARBA" id="ARBA00002724"/>
    </source>
</evidence>
<dbReference type="InterPro" id="IPR029063">
    <property type="entry name" value="SAM-dependent_MTases_sf"/>
</dbReference>
<dbReference type="CDD" id="cd02440">
    <property type="entry name" value="AdoMet_MTases"/>
    <property type="match status" value="1"/>
</dbReference>
<dbReference type="GO" id="GO:0008649">
    <property type="term" value="F:rRNA methyltransferase activity"/>
    <property type="evidence" value="ECO:0007669"/>
    <property type="project" value="InterPro"/>
</dbReference>
<evidence type="ECO:0000256" key="12">
    <source>
        <dbReference type="ARBA" id="ARBA00047283"/>
    </source>
</evidence>
<dbReference type="Gene3D" id="3.30.70.1170">
    <property type="entry name" value="Sun protein, domain 3"/>
    <property type="match status" value="1"/>
</dbReference>
<dbReference type="AlphaFoldDB" id="A0A2I1MNH8"/>
<evidence type="ECO:0000256" key="9">
    <source>
        <dbReference type="ARBA" id="ARBA00022884"/>
    </source>
</evidence>
<dbReference type="InterPro" id="IPR023267">
    <property type="entry name" value="RCMT"/>
</dbReference>
<keyword evidence="9 13" id="KW-0694">RNA-binding</keyword>
<dbReference type="PRINTS" id="PR02008">
    <property type="entry name" value="RCMTFAMILY"/>
</dbReference>
<comment type="subcellular location">
    <subcellularLocation>
        <location evidence="2">Cytoplasm</location>
    </subcellularLocation>
</comment>